<dbReference type="HOGENOM" id="CLU_058490_1_0_1"/>
<organism evidence="1 2">
    <name type="scientific">Sporothrix brasiliensis 5110</name>
    <dbReference type="NCBI Taxonomy" id="1398154"/>
    <lineage>
        <taxon>Eukaryota</taxon>
        <taxon>Fungi</taxon>
        <taxon>Dikarya</taxon>
        <taxon>Ascomycota</taxon>
        <taxon>Pezizomycotina</taxon>
        <taxon>Sordariomycetes</taxon>
        <taxon>Sordariomycetidae</taxon>
        <taxon>Ophiostomatales</taxon>
        <taxon>Ophiostomataceae</taxon>
        <taxon>Sporothrix</taxon>
    </lineage>
</organism>
<dbReference type="Proteomes" id="UP000031575">
    <property type="component" value="Unassembled WGS sequence"/>
</dbReference>
<dbReference type="RefSeq" id="XP_040616744.1">
    <property type="nucleotide sequence ID" value="XM_040765919.1"/>
</dbReference>
<keyword evidence="2" id="KW-1185">Reference proteome</keyword>
<evidence type="ECO:0000313" key="1">
    <source>
        <dbReference type="EMBL" id="KIH88734.1"/>
    </source>
</evidence>
<accession>A0A0C2EQX2</accession>
<sequence>MTTGPKMPAPNDNESSLTPDLAFTDAAAIFDRADKVDRLVDCLIVGNVSTTDFHQIEAERDRRGRRIRLFFLPDQACAIVTIPTGPHEQAHVELYYVVRDSLKEMGLANEWQTVAAETFAAASRGSGEGDSGGGPLWRDDGGGIVWPTIVIQAGVSQSMASLRAKANWWFAASDNRMKIVVLIKVTLTATESSIAVETWTATATARHTGRPGATTTRSFVRSMPAVMEPSCQQRVDISWPLLSPIRNPPRRDRVRVLFSVVGAPMVFGFEELMLRPPVPAHGEHDILITEADFQDIASRVWGCL</sequence>
<dbReference type="OrthoDB" id="76567at2759"/>
<proteinExistence type="predicted"/>
<dbReference type="VEuPathDB" id="FungiDB:SPBR_07665"/>
<evidence type="ECO:0000313" key="2">
    <source>
        <dbReference type="Proteomes" id="UP000031575"/>
    </source>
</evidence>
<comment type="caution">
    <text evidence="1">The sequence shown here is derived from an EMBL/GenBank/DDBJ whole genome shotgun (WGS) entry which is preliminary data.</text>
</comment>
<protein>
    <submittedName>
        <fullName evidence="1">Uncharacterized protein</fullName>
    </submittedName>
</protein>
<reference evidence="1 2" key="1">
    <citation type="journal article" date="2014" name="BMC Genomics">
        <title>Comparative genomics of the major fungal agents of human and animal Sporotrichosis: Sporothrix schenckii and Sporothrix brasiliensis.</title>
        <authorList>
            <person name="Teixeira M.M."/>
            <person name="de Almeida L.G."/>
            <person name="Kubitschek-Barreira P."/>
            <person name="Alves F.L."/>
            <person name="Kioshima E.S."/>
            <person name="Abadio A.K."/>
            <person name="Fernandes L."/>
            <person name="Derengowski L.S."/>
            <person name="Ferreira K.S."/>
            <person name="Souza R.C."/>
            <person name="Ruiz J.C."/>
            <person name="de Andrade N.C."/>
            <person name="Paes H.C."/>
            <person name="Nicola A.M."/>
            <person name="Albuquerque P."/>
            <person name="Gerber A.L."/>
            <person name="Martins V.P."/>
            <person name="Peconick L.D."/>
            <person name="Neto A.V."/>
            <person name="Chaucanez C.B."/>
            <person name="Silva P.A."/>
            <person name="Cunha O.L."/>
            <person name="de Oliveira F.F."/>
            <person name="dos Santos T.C."/>
            <person name="Barros A.L."/>
            <person name="Soares M.A."/>
            <person name="de Oliveira L.M."/>
            <person name="Marini M.M."/>
            <person name="Villalobos-Duno H."/>
            <person name="Cunha M.M."/>
            <person name="de Hoog S."/>
            <person name="da Silveira J.F."/>
            <person name="Henrissat B."/>
            <person name="Nino-Vega G.A."/>
            <person name="Cisalpino P.S."/>
            <person name="Mora-Montes H.M."/>
            <person name="Almeida S.R."/>
            <person name="Stajich J.E."/>
            <person name="Lopes-Bezerra L.M."/>
            <person name="Vasconcelos A.T."/>
            <person name="Felipe M.S."/>
        </authorList>
    </citation>
    <scope>NUCLEOTIDE SEQUENCE [LARGE SCALE GENOMIC DNA]</scope>
    <source>
        <strain evidence="1 2">5110</strain>
    </source>
</reference>
<dbReference type="EMBL" id="AWTV01000009">
    <property type="protein sequence ID" value="KIH88734.1"/>
    <property type="molecule type" value="Genomic_DNA"/>
</dbReference>
<gene>
    <name evidence="1" type="ORF">SPBR_07665</name>
</gene>
<dbReference type="AlphaFoldDB" id="A0A0C2EQX2"/>
<name>A0A0C2EQX2_9PEZI</name>
<dbReference type="GeneID" id="63680840"/>